<reference evidence="2" key="2">
    <citation type="journal article" date="2022" name="Syst. Appl. Microbiol.">
        <title>Chromohalobacter moromii sp. nov., a moderately halophilic bacterium isolated from lupine-based moromi fermentation.</title>
        <authorList>
            <person name="Lulf R.H."/>
            <person name="Hilgarth M."/>
            <person name="Ehrmann M.A."/>
        </authorList>
    </citation>
    <scope>NUCLEOTIDE SEQUENCE</scope>
    <source>
        <strain evidence="2">TMW 2.2304</strain>
    </source>
</reference>
<dbReference type="AlphaFoldDB" id="A0A9X2X273"/>
<gene>
    <name evidence="2" type="ORF">KZO87_09225</name>
</gene>
<evidence type="ECO:0000313" key="2">
    <source>
        <dbReference type="EMBL" id="MCT8505562.1"/>
    </source>
</evidence>
<feature type="domain" description="DUF4145" evidence="1">
    <location>
        <begin position="154"/>
        <end position="204"/>
    </location>
</feature>
<sequence length="233" mass="26109">MAELVADCPRCGANKITFDLSSAIKTRQLHGWQFWYEAFSICRQCLRSTVFVLSESVNGNYDFVHKNGLTGISGAVNRFVDVEGIVGLKDRLAEEPPEHVPDDIDAVFREGATCQAVGCYNAAGTMFRLCVDIATRGMTPVEDINGLNNRIRRNLGLRLPWLFDHGYLPEALRDLSSCLREDGNDGAHAGSLNKDDAADLLDFTRILLERMYTEPERLRVAEARRKERRSDNA</sequence>
<evidence type="ECO:0000259" key="1">
    <source>
        <dbReference type="Pfam" id="PF13643"/>
    </source>
</evidence>
<protein>
    <submittedName>
        <fullName evidence="2">DUF4145 domain-containing protein</fullName>
    </submittedName>
</protein>
<accession>A0A9X2X273</accession>
<organism evidence="2 3">
    <name type="scientific">Chromohalobacter moromii</name>
    <dbReference type="NCBI Taxonomy" id="2860329"/>
    <lineage>
        <taxon>Bacteria</taxon>
        <taxon>Pseudomonadati</taxon>
        <taxon>Pseudomonadota</taxon>
        <taxon>Gammaproteobacteria</taxon>
        <taxon>Oceanospirillales</taxon>
        <taxon>Halomonadaceae</taxon>
        <taxon>Chromohalobacter</taxon>
    </lineage>
</organism>
<proteinExistence type="predicted"/>
<reference evidence="2" key="1">
    <citation type="submission" date="2021-07" db="EMBL/GenBank/DDBJ databases">
        <authorList>
            <person name="Luelf R.H."/>
        </authorList>
    </citation>
    <scope>NUCLEOTIDE SEQUENCE</scope>
    <source>
        <strain evidence="2">TMW 2.2304</strain>
    </source>
</reference>
<keyword evidence="3" id="KW-1185">Reference proteome</keyword>
<dbReference type="Proteomes" id="UP001145353">
    <property type="component" value="Unassembled WGS sequence"/>
</dbReference>
<name>A0A9X2X273_9GAMM</name>
<dbReference type="EMBL" id="JAHXDE010000003">
    <property type="protein sequence ID" value="MCT8505562.1"/>
    <property type="molecule type" value="Genomic_DNA"/>
</dbReference>
<dbReference type="RefSeq" id="WP_247640075.1">
    <property type="nucleotide sequence ID" value="NZ_JAHXCZ010000003.1"/>
</dbReference>
<dbReference type="InterPro" id="IPR025285">
    <property type="entry name" value="DUF4145"/>
</dbReference>
<evidence type="ECO:0000313" key="3">
    <source>
        <dbReference type="Proteomes" id="UP001145353"/>
    </source>
</evidence>
<dbReference type="Pfam" id="PF13643">
    <property type="entry name" value="DUF4145"/>
    <property type="match status" value="1"/>
</dbReference>
<comment type="caution">
    <text evidence="2">The sequence shown here is derived from an EMBL/GenBank/DDBJ whole genome shotgun (WGS) entry which is preliminary data.</text>
</comment>